<gene>
    <name evidence="1" type="ORF">V6x_19820</name>
</gene>
<name>A0A517WAJ7_9PLAN</name>
<dbReference type="AlphaFoldDB" id="A0A517WAJ7"/>
<reference evidence="1 2" key="1">
    <citation type="submission" date="2019-02" db="EMBL/GenBank/DDBJ databases">
        <title>Deep-cultivation of Planctomycetes and their phenomic and genomic characterization uncovers novel biology.</title>
        <authorList>
            <person name="Wiegand S."/>
            <person name="Jogler M."/>
            <person name="Boedeker C."/>
            <person name="Pinto D."/>
            <person name="Vollmers J."/>
            <person name="Rivas-Marin E."/>
            <person name="Kohn T."/>
            <person name="Peeters S.H."/>
            <person name="Heuer A."/>
            <person name="Rast P."/>
            <person name="Oberbeckmann S."/>
            <person name="Bunk B."/>
            <person name="Jeske O."/>
            <person name="Meyerdierks A."/>
            <person name="Storesund J.E."/>
            <person name="Kallscheuer N."/>
            <person name="Luecker S."/>
            <person name="Lage O.M."/>
            <person name="Pohl T."/>
            <person name="Merkel B.J."/>
            <person name="Hornburger P."/>
            <person name="Mueller R.-W."/>
            <person name="Bruemmer F."/>
            <person name="Labrenz M."/>
            <person name="Spormann A.M."/>
            <person name="Op den Camp H."/>
            <person name="Overmann J."/>
            <person name="Amann R."/>
            <person name="Jetten M.S.M."/>
            <person name="Mascher T."/>
            <person name="Medema M.H."/>
            <person name="Devos D.P."/>
            <person name="Kaster A.-K."/>
            <person name="Ovreas L."/>
            <person name="Rohde M."/>
            <person name="Galperin M.Y."/>
            <person name="Jogler C."/>
        </authorList>
    </citation>
    <scope>NUCLEOTIDE SEQUENCE [LARGE SCALE GENOMIC DNA]</scope>
    <source>
        <strain evidence="1 2">V6</strain>
    </source>
</reference>
<evidence type="ECO:0000313" key="2">
    <source>
        <dbReference type="Proteomes" id="UP000320722"/>
    </source>
</evidence>
<dbReference type="Proteomes" id="UP000320722">
    <property type="component" value="Chromosome"/>
</dbReference>
<sequence length="142" mass="16638">MSYQTIYVVDLPGTAFNEQLDPACRASDVDLRHFLEEDECWEGCLPDSSVNLIVDMTGAVTLIVHPRKYSSVLYNPQVREEVLAWEQRLKQLFPVKNILRVDEFVLQHWEDKAGEFWFRNIDGFTLLWSWLKQGETEGWTEV</sequence>
<organism evidence="1 2">
    <name type="scientific">Gimesia chilikensis</name>
    <dbReference type="NCBI Taxonomy" id="2605989"/>
    <lineage>
        <taxon>Bacteria</taxon>
        <taxon>Pseudomonadati</taxon>
        <taxon>Planctomycetota</taxon>
        <taxon>Planctomycetia</taxon>
        <taxon>Planctomycetales</taxon>
        <taxon>Planctomycetaceae</taxon>
        <taxon>Gimesia</taxon>
    </lineage>
</organism>
<dbReference type="RefSeq" id="WP_145038955.1">
    <property type="nucleotide sequence ID" value="NZ_CP036347.1"/>
</dbReference>
<proteinExistence type="predicted"/>
<dbReference type="EMBL" id="CP036347">
    <property type="protein sequence ID" value="QDU02280.1"/>
    <property type="molecule type" value="Genomic_DNA"/>
</dbReference>
<accession>A0A517WAJ7</accession>
<protein>
    <submittedName>
        <fullName evidence="1">Uncharacterized protein</fullName>
    </submittedName>
</protein>
<evidence type="ECO:0000313" key="1">
    <source>
        <dbReference type="EMBL" id="QDU02280.1"/>
    </source>
</evidence>